<dbReference type="AlphaFoldDB" id="A0A0H2RL41"/>
<protein>
    <submittedName>
        <fullName evidence="1">Uncharacterized protein</fullName>
    </submittedName>
</protein>
<keyword evidence="2" id="KW-1185">Reference proteome</keyword>
<organism evidence="1 2">
    <name type="scientific">Schizopora paradoxa</name>
    <dbReference type="NCBI Taxonomy" id="27342"/>
    <lineage>
        <taxon>Eukaryota</taxon>
        <taxon>Fungi</taxon>
        <taxon>Dikarya</taxon>
        <taxon>Basidiomycota</taxon>
        <taxon>Agaricomycotina</taxon>
        <taxon>Agaricomycetes</taxon>
        <taxon>Hymenochaetales</taxon>
        <taxon>Schizoporaceae</taxon>
        <taxon>Schizopora</taxon>
    </lineage>
</organism>
<name>A0A0H2RL41_9AGAM</name>
<evidence type="ECO:0000313" key="1">
    <source>
        <dbReference type="EMBL" id="KLO12357.1"/>
    </source>
</evidence>
<proteinExistence type="predicted"/>
<dbReference type="InParanoid" id="A0A0H2RL41"/>
<gene>
    <name evidence="1" type="ORF">SCHPADRAFT_421578</name>
</gene>
<dbReference type="Proteomes" id="UP000053477">
    <property type="component" value="Unassembled WGS sequence"/>
</dbReference>
<reference evidence="1 2" key="1">
    <citation type="submission" date="2015-04" db="EMBL/GenBank/DDBJ databases">
        <title>Complete genome sequence of Schizopora paradoxa KUC8140, a cosmopolitan wood degrader in East Asia.</title>
        <authorList>
            <consortium name="DOE Joint Genome Institute"/>
            <person name="Min B."/>
            <person name="Park H."/>
            <person name="Jang Y."/>
            <person name="Kim J.-J."/>
            <person name="Kim K.H."/>
            <person name="Pangilinan J."/>
            <person name="Lipzen A."/>
            <person name="Riley R."/>
            <person name="Grigoriev I.V."/>
            <person name="Spatafora J.W."/>
            <person name="Choi I.-G."/>
        </authorList>
    </citation>
    <scope>NUCLEOTIDE SEQUENCE [LARGE SCALE GENOMIC DNA]</scope>
    <source>
        <strain evidence="1 2">KUC8140</strain>
    </source>
</reference>
<accession>A0A0H2RL41</accession>
<evidence type="ECO:0000313" key="2">
    <source>
        <dbReference type="Proteomes" id="UP000053477"/>
    </source>
</evidence>
<sequence>MSIRKYCNSVPHCSPQLLLISAPCVYAFQNSFDAERQRVTCGLSISQIPSCSCQS</sequence>
<dbReference type="EMBL" id="KQ085979">
    <property type="protein sequence ID" value="KLO12357.1"/>
    <property type="molecule type" value="Genomic_DNA"/>
</dbReference>